<protein>
    <recommendedName>
        <fullName evidence="2">DUF2157 domain-containing protein</fullName>
    </recommendedName>
</protein>
<feature type="transmembrane region" description="Helical" evidence="1">
    <location>
        <begin position="222"/>
        <end position="240"/>
    </location>
</feature>
<dbReference type="Proteomes" id="UP000036356">
    <property type="component" value="Unassembled WGS sequence"/>
</dbReference>
<dbReference type="PATRIC" id="fig|476652.3.peg.2346"/>
<feature type="transmembrane region" description="Helical" evidence="1">
    <location>
        <begin position="107"/>
        <end position="126"/>
    </location>
</feature>
<sequence length="356" mass="39657">MKRAINKTKFSLISTELDYYGKNGLISDQQKKDILELYEIKEGLNLIRTVVTIGAILVGLGILSFIASNWDGLNNIAKLSIIFGTYCAANAAGYAVTDHYPKTGRSLIYLGTLVYGAGIFLIGQMYNFGGDFSGAFLLWAVGVVPMAFQLKDKYLMLFANLLFGIYLAGTIQQGVPYIAVIGVPLLYFAFNYLGRSKLLVFFANAVTLELILVLSLRFKLEGLYIVAIFFVLGLLMYGVNHRLERGIFKMQGNILLGISGVCLTIPEFWRALIPMQSTRLVSIIFALAFLALLFAQIRKGSLISLIFVCVTIFRYYIDTFAYLPKSLFFIVGGLLLLGFGYYFERMMKRSQGGILV</sequence>
<feature type="transmembrane region" description="Helical" evidence="1">
    <location>
        <begin position="323"/>
        <end position="343"/>
    </location>
</feature>
<comment type="caution">
    <text evidence="3">The sequence shown here is derived from an EMBL/GenBank/DDBJ whole genome shotgun (WGS) entry which is preliminary data.</text>
</comment>
<gene>
    <name evidence="3" type="ORF">DEAC_c22640</name>
</gene>
<feature type="transmembrane region" description="Helical" evidence="1">
    <location>
        <begin position="132"/>
        <end position="148"/>
    </location>
</feature>
<keyword evidence="1" id="KW-1133">Transmembrane helix</keyword>
<feature type="transmembrane region" description="Helical" evidence="1">
    <location>
        <begin position="278"/>
        <end position="295"/>
    </location>
</feature>
<evidence type="ECO:0000313" key="3">
    <source>
        <dbReference type="EMBL" id="KLU65634.1"/>
    </source>
</evidence>
<dbReference type="STRING" id="476652.DEAC_c22640"/>
<feature type="transmembrane region" description="Helical" evidence="1">
    <location>
        <begin position="302"/>
        <end position="317"/>
    </location>
</feature>
<feature type="transmembrane region" description="Helical" evidence="1">
    <location>
        <begin position="50"/>
        <end position="70"/>
    </location>
</feature>
<feature type="domain" description="DUF2157" evidence="2">
    <location>
        <begin position="22"/>
        <end position="155"/>
    </location>
</feature>
<proteinExistence type="predicted"/>
<organism evidence="3 4">
    <name type="scientific">Desulfosporosinus acididurans</name>
    <dbReference type="NCBI Taxonomy" id="476652"/>
    <lineage>
        <taxon>Bacteria</taxon>
        <taxon>Bacillati</taxon>
        <taxon>Bacillota</taxon>
        <taxon>Clostridia</taxon>
        <taxon>Eubacteriales</taxon>
        <taxon>Desulfitobacteriaceae</taxon>
        <taxon>Desulfosporosinus</taxon>
    </lineage>
</organism>
<dbReference type="AlphaFoldDB" id="A0A0J1FQ72"/>
<feature type="transmembrane region" description="Helical" evidence="1">
    <location>
        <begin position="177"/>
        <end position="193"/>
    </location>
</feature>
<evidence type="ECO:0000256" key="1">
    <source>
        <dbReference type="SAM" id="Phobius"/>
    </source>
</evidence>
<dbReference type="InterPro" id="IPR018677">
    <property type="entry name" value="DUF2157"/>
</dbReference>
<keyword evidence="1" id="KW-0472">Membrane</keyword>
<dbReference type="EMBL" id="LDZY01000007">
    <property type="protein sequence ID" value="KLU65634.1"/>
    <property type="molecule type" value="Genomic_DNA"/>
</dbReference>
<feature type="transmembrane region" description="Helical" evidence="1">
    <location>
        <begin position="155"/>
        <end position="171"/>
    </location>
</feature>
<evidence type="ECO:0000313" key="4">
    <source>
        <dbReference type="Proteomes" id="UP000036356"/>
    </source>
</evidence>
<keyword evidence="1" id="KW-0812">Transmembrane</keyword>
<reference evidence="3 4" key="1">
    <citation type="submission" date="2015-06" db="EMBL/GenBank/DDBJ databases">
        <title>Draft genome of the moderately acidophilic sulfate reducer Candidatus Desulfosporosinus acididurans strain M1.</title>
        <authorList>
            <person name="Poehlein A."/>
            <person name="Petzsch P."/>
            <person name="Johnson B.D."/>
            <person name="Schloemann M."/>
            <person name="Daniel R."/>
            <person name="Muehling M."/>
        </authorList>
    </citation>
    <scope>NUCLEOTIDE SEQUENCE [LARGE SCALE GENOMIC DNA]</scope>
    <source>
        <strain evidence="3 4">M1</strain>
    </source>
</reference>
<feature type="transmembrane region" description="Helical" evidence="1">
    <location>
        <begin position="252"/>
        <end position="272"/>
    </location>
</feature>
<dbReference type="Pfam" id="PF09925">
    <property type="entry name" value="DUF2157"/>
    <property type="match status" value="1"/>
</dbReference>
<accession>A0A0J1FQ72</accession>
<name>A0A0J1FQ72_9FIRM</name>
<keyword evidence="4" id="KW-1185">Reference proteome</keyword>
<feature type="transmembrane region" description="Helical" evidence="1">
    <location>
        <begin position="198"/>
        <end position="216"/>
    </location>
</feature>
<dbReference type="RefSeq" id="WP_047810133.1">
    <property type="nucleotide sequence ID" value="NZ_LDZY01000007.1"/>
</dbReference>
<evidence type="ECO:0000259" key="2">
    <source>
        <dbReference type="Pfam" id="PF09925"/>
    </source>
</evidence>
<feature type="transmembrane region" description="Helical" evidence="1">
    <location>
        <begin position="76"/>
        <end position="95"/>
    </location>
</feature>